<evidence type="ECO:0000313" key="5">
    <source>
        <dbReference type="Proteomes" id="UP001162734"/>
    </source>
</evidence>
<dbReference type="Proteomes" id="UP001162734">
    <property type="component" value="Chromosome"/>
</dbReference>
<feature type="region of interest" description="Disordered" evidence="2">
    <location>
        <begin position="360"/>
        <end position="400"/>
    </location>
</feature>
<dbReference type="InterPro" id="IPR058647">
    <property type="entry name" value="BSH_CzcB-like"/>
</dbReference>
<evidence type="ECO:0000256" key="2">
    <source>
        <dbReference type="SAM" id="MobiDB-lite"/>
    </source>
</evidence>
<evidence type="ECO:0000259" key="3">
    <source>
        <dbReference type="Pfam" id="PF25973"/>
    </source>
</evidence>
<accession>A0ABM7XEH3</accession>
<dbReference type="PANTHER" id="PTHR30097">
    <property type="entry name" value="CATION EFFLUX SYSTEM PROTEIN CUSB"/>
    <property type="match status" value="1"/>
</dbReference>
<feature type="compositionally biased region" description="Low complexity" evidence="2">
    <location>
        <begin position="360"/>
        <end position="391"/>
    </location>
</feature>
<dbReference type="EMBL" id="AP025592">
    <property type="protein sequence ID" value="BDG10224.1"/>
    <property type="molecule type" value="Genomic_DNA"/>
</dbReference>
<dbReference type="PANTHER" id="PTHR30097:SF4">
    <property type="entry name" value="SLR6042 PROTEIN"/>
    <property type="match status" value="1"/>
</dbReference>
<dbReference type="Gene3D" id="2.40.50.100">
    <property type="match status" value="1"/>
</dbReference>
<dbReference type="PROSITE" id="PS51257">
    <property type="entry name" value="PROKAR_LIPOPROTEIN"/>
    <property type="match status" value="1"/>
</dbReference>
<dbReference type="Gene3D" id="1.10.287.470">
    <property type="entry name" value="Helix hairpin bin"/>
    <property type="match status" value="1"/>
</dbReference>
<organism evidence="4 5">
    <name type="scientific">Anaeromyxobacter paludicola</name>
    <dbReference type="NCBI Taxonomy" id="2918171"/>
    <lineage>
        <taxon>Bacteria</taxon>
        <taxon>Pseudomonadati</taxon>
        <taxon>Myxococcota</taxon>
        <taxon>Myxococcia</taxon>
        <taxon>Myxococcales</taxon>
        <taxon>Cystobacterineae</taxon>
        <taxon>Anaeromyxobacteraceae</taxon>
        <taxon>Anaeromyxobacter</taxon>
    </lineage>
</organism>
<dbReference type="Gene3D" id="2.40.420.20">
    <property type="match status" value="1"/>
</dbReference>
<sequence>MKNDLSPLAAGGARRAALPLLALLLACKGAPSAPQPEPTAPAAPSAATPWVKARTAEGLSLLEAPATVLPAPESSGNVVPPFRARVARVHVRAGEQVRKGQPVCDVIMPEVLQAAGTYAAASTRVQAYQRRRDQLESLKKEGLVRAADLLEVETRLAEAKADQQGALATLRVAGLEGADAARLLAGAGQLTLRSPIDGIVTEVKASLGETREAAGEPIARVAGEGEARVEARLARSLPAHARYELALATGERHPLALIGRAPVVDGRDGTALAWFSPPAAARLTPGLAGRLVVQLGQGAGAAVPARAVALAPEGAYVVVNRGGAPARVAVQVLATSGADALVRGDLKAGDEVAADAALAEARPGAGVPPAGSGAAPPGPAAPARSPLGGAPDQREAGGTR</sequence>
<evidence type="ECO:0000256" key="1">
    <source>
        <dbReference type="ARBA" id="ARBA00022448"/>
    </source>
</evidence>
<dbReference type="RefSeq" id="WP_248342617.1">
    <property type="nucleotide sequence ID" value="NZ_AP025592.1"/>
</dbReference>
<name>A0ABM7XEH3_9BACT</name>
<evidence type="ECO:0000313" key="4">
    <source>
        <dbReference type="EMBL" id="BDG10224.1"/>
    </source>
</evidence>
<dbReference type="Gene3D" id="2.40.30.170">
    <property type="match status" value="1"/>
</dbReference>
<gene>
    <name evidence="4" type="ORF">AMPC_33370</name>
</gene>
<keyword evidence="1" id="KW-0813">Transport</keyword>
<protein>
    <recommendedName>
        <fullName evidence="3">CzcB-like barrel-sandwich hybrid domain-containing protein</fullName>
    </recommendedName>
</protein>
<proteinExistence type="predicted"/>
<dbReference type="Pfam" id="PF25973">
    <property type="entry name" value="BSH_CzcB"/>
    <property type="match status" value="1"/>
</dbReference>
<feature type="domain" description="CzcB-like barrel-sandwich hybrid" evidence="3">
    <location>
        <begin position="77"/>
        <end position="210"/>
    </location>
</feature>
<reference evidence="5" key="1">
    <citation type="journal article" date="2022" name="Int. J. Syst. Evol. Microbiol.">
        <title>Anaeromyxobacter oryzae sp. nov., Anaeromyxobacter diazotrophicus sp. nov. and Anaeromyxobacter paludicola sp. nov., isolated from paddy soils.</title>
        <authorList>
            <person name="Itoh H."/>
            <person name="Xu Z."/>
            <person name="Mise K."/>
            <person name="Masuda Y."/>
            <person name="Ushijima N."/>
            <person name="Hayakawa C."/>
            <person name="Shiratori Y."/>
            <person name="Senoo K."/>
        </authorList>
    </citation>
    <scope>NUCLEOTIDE SEQUENCE [LARGE SCALE GENOMIC DNA]</scope>
    <source>
        <strain evidence="5">Red630</strain>
    </source>
</reference>
<dbReference type="InterPro" id="IPR051909">
    <property type="entry name" value="MFP_Cation_Efflux"/>
</dbReference>
<keyword evidence="5" id="KW-1185">Reference proteome</keyword>